<evidence type="ECO:0000313" key="2">
    <source>
        <dbReference type="EMBL" id="QJB02111.1"/>
    </source>
</evidence>
<dbReference type="AlphaFoldDB" id="A0A6M3M2S9"/>
<evidence type="ECO:0000313" key="1">
    <source>
        <dbReference type="EMBL" id="QJA99877.1"/>
    </source>
</evidence>
<gene>
    <name evidence="1" type="ORF">MM171A00787_0012</name>
    <name evidence="2" type="ORF">MM171B01451_0006</name>
</gene>
<dbReference type="EMBL" id="MT143759">
    <property type="protein sequence ID" value="QJB02111.1"/>
    <property type="molecule type" value="Genomic_DNA"/>
</dbReference>
<organism evidence="2">
    <name type="scientific">viral metagenome</name>
    <dbReference type="NCBI Taxonomy" id="1070528"/>
    <lineage>
        <taxon>unclassified sequences</taxon>
        <taxon>metagenomes</taxon>
        <taxon>organismal metagenomes</taxon>
    </lineage>
</organism>
<reference evidence="2" key="1">
    <citation type="submission" date="2020-03" db="EMBL/GenBank/DDBJ databases">
        <title>The deep terrestrial virosphere.</title>
        <authorList>
            <person name="Holmfeldt K."/>
            <person name="Nilsson E."/>
            <person name="Simone D."/>
            <person name="Lopez-Fernandez M."/>
            <person name="Wu X."/>
            <person name="de Brujin I."/>
            <person name="Lundin D."/>
            <person name="Andersson A."/>
            <person name="Bertilsson S."/>
            <person name="Dopson M."/>
        </authorList>
    </citation>
    <scope>NUCLEOTIDE SEQUENCE</scope>
    <source>
        <strain evidence="1">MM171A00787</strain>
        <strain evidence="2">MM171B01451</strain>
    </source>
</reference>
<accession>A0A6M3M2S9</accession>
<sequence>MTIEDARLDRIVAAAFGIPLRPYSVNILDTQQLWRVFKRRGYHYRCFGLSAGGPTNFRLYKRGNVDVQSPDVEAEGIDTQHAVCFAALKFVGIDVEEW</sequence>
<name>A0A6M3M2S9_9ZZZZ</name>
<proteinExistence type="predicted"/>
<dbReference type="EMBL" id="MT143672">
    <property type="protein sequence ID" value="QJA99877.1"/>
    <property type="molecule type" value="Genomic_DNA"/>
</dbReference>
<protein>
    <submittedName>
        <fullName evidence="2">Uncharacterized protein</fullName>
    </submittedName>
</protein>